<accession>A0A3P7RKM8</accession>
<name>A0A3P7RKM8_DIBLA</name>
<dbReference type="PANTHER" id="PTHR21705:SF11">
    <property type="entry name" value="FHIP FAMILY PROTEIN CG3558"/>
    <property type="match status" value="1"/>
</dbReference>
<sequence>MLPVLGSALHQDSLDEVVAATAYLELFLRRLTEPALIGVFLRFIVTAEFDSQSVLSTLISRLSSNPTVGPSVLIWRL</sequence>
<dbReference type="InterPro" id="IPR019384">
    <property type="entry name" value="FHIP"/>
</dbReference>
<dbReference type="EMBL" id="UYRU01101038">
    <property type="protein sequence ID" value="VDN41309.1"/>
    <property type="molecule type" value="Genomic_DNA"/>
</dbReference>
<reference evidence="1 2" key="1">
    <citation type="submission" date="2018-11" db="EMBL/GenBank/DDBJ databases">
        <authorList>
            <consortium name="Pathogen Informatics"/>
        </authorList>
    </citation>
    <scope>NUCLEOTIDE SEQUENCE [LARGE SCALE GENOMIC DNA]</scope>
</reference>
<gene>
    <name evidence="1" type="ORF">DILT_LOCUS18506</name>
</gene>
<dbReference type="AlphaFoldDB" id="A0A3P7RKM8"/>
<dbReference type="Pfam" id="PF10257">
    <property type="entry name" value="RAI16-like"/>
    <property type="match status" value="1"/>
</dbReference>
<dbReference type="OrthoDB" id="6287422at2759"/>
<organism evidence="1 2">
    <name type="scientific">Dibothriocephalus latus</name>
    <name type="common">Fish tapeworm</name>
    <name type="synonym">Diphyllobothrium latum</name>
    <dbReference type="NCBI Taxonomy" id="60516"/>
    <lineage>
        <taxon>Eukaryota</taxon>
        <taxon>Metazoa</taxon>
        <taxon>Spiralia</taxon>
        <taxon>Lophotrochozoa</taxon>
        <taxon>Platyhelminthes</taxon>
        <taxon>Cestoda</taxon>
        <taxon>Eucestoda</taxon>
        <taxon>Diphyllobothriidea</taxon>
        <taxon>Diphyllobothriidae</taxon>
        <taxon>Dibothriocephalus</taxon>
    </lineage>
</organism>
<evidence type="ECO:0000313" key="2">
    <source>
        <dbReference type="Proteomes" id="UP000281553"/>
    </source>
</evidence>
<dbReference type="PANTHER" id="PTHR21705">
    <property type="entry name" value="RAI16 PROTEIN-RELATED"/>
    <property type="match status" value="1"/>
</dbReference>
<keyword evidence="2" id="KW-1185">Reference proteome</keyword>
<proteinExistence type="predicted"/>
<protein>
    <submittedName>
        <fullName evidence="1">Uncharacterized protein</fullName>
    </submittedName>
</protein>
<dbReference type="Proteomes" id="UP000281553">
    <property type="component" value="Unassembled WGS sequence"/>
</dbReference>
<evidence type="ECO:0000313" key="1">
    <source>
        <dbReference type="EMBL" id="VDN41309.1"/>
    </source>
</evidence>